<dbReference type="RefSeq" id="WP_187422934.1">
    <property type="nucleotide sequence ID" value="NZ_CP060637.1"/>
</dbReference>
<dbReference type="AlphaFoldDB" id="A0A7G9GXA1"/>
<dbReference type="Pfam" id="PF04301">
    <property type="entry name" value="BioG"/>
    <property type="match status" value="1"/>
</dbReference>
<keyword evidence="2" id="KW-1185">Reference proteome</keyword>
<dbReference type="SUPFAM" id="SSF53474">
    <property type="entry name" value="alpha/beta-Hydrolases"/>
    <property type="match status" value="1"/>
</dbReference>
<dbReference type="EMBL" id="CP060637">
    <property type="protein sequence ID" value="QNM15433.1"/>
    <property type="molecule type" value="Genomic_DNA"/>
</dbReference>
<dbReference type="InterPro" id="IPR029058">
    <property type="entry name" value="AB_hydrolase_fold"/>
</dbReference>
<sequence>MNLILFFNGWGMDDSILKDINIPRGYILKVVNFPYNIDINKLGIYSDIIYIGWSFGCYYLTKFICENNLISNNIIAINGNSQTIGKYGIPKKMFDLTLNTLTPETLVKFYENMGAPNFTPSRDFESIKSELQYFGDNFIPLKNIFKYIYIGENDRIIPTTKQKKFCEVENIFSTILPCEHYPFNDKNILINIIKRLNHEL</sequence>
<organism evidence="1 2">
    <name type="scientific">Fusobacterium hominis</name>
    <dbReference type="NCBI Taxonomy" id="2764326"/>
    <lineage>
        <taxon>Bacteria</taxon>
        <taxon>Fusobacteriati</taxon>
        <taxon>Fusobacteriota</taxon>
        <taxon>Fusobacteriia</taxon>
        <taxon>Fusobacteriales</taxon>
        <taxon>Fusobacteriaceae</taxon>
        <taxon>Fusobacterium</taxon>
    </lineage>
</organism>
<name>A0A7G9GXA1_9FUSO</name>
<dbReference type="KEGG" id="fho:H9Q81_00915"/>
<evidence type="ECO:0000313" key="1">
    <source>
        <dbReference type="EMBL" id="QNM15433.1"/>
    </source>
</evidence>
<accession>A0A7G9GXA1</accession>
<dbReference type="Gene3D" id="3.40.50.1820">
    <property type="entry name" value="alpha/beta hydrolase"/>
    <property type="match status" value="1"/>
</dbReference>
<gene>
    <name evidence="1" type="ORF">H9Q81_00915</name>
</gene>
<evidence type="ECO:0000313" key="2">
    <source>
        <dbReference type="Proteomes" id="UP000515913"/>
    </source>
</evidence>
<proteinExistence type="predicted"/>
<dbReference type="InterPro" id="IPR007398">
    <property type="entry name" value="BioG"/>
</dbReference>
<dbReference type="Proteomes" id="UP000515913">
    <property type="component" value="Chromosome"/>
</dbReference>
<reference evidence="1 2" key="1">
    <citation type="submission" date="2020-08" db="EMBL/GenBank/DDBJ databases">
        <authorList>
            <person name="Liu C."/>
            <person name="Sun Q."/>
        </authorList>
    </citation>
    <scope>NUCLEOTIDE SEQUENCE [LARGE SCALE GENOMIC DNA]</scope>
    <source>
        <strain evidence="1 2">NSJ-57</strain>
    </source>
</reference>
<protein>
    <submittedName>
        <fullName evidence="1">DUF452 family protein</fullName>
    </submittedName>
</protein>